<reference evidence="7" key="1">
    <citation type="submission" date="2025-08" db="UniProtKB">
        <authorList>
            <consortium name="RefSeq"/>
        </authorList>
    </citation>
    <scope>IDENTIFICATION</scope>
    <source>
        <tissue evidence="7">Silk gland</tissue>
    </source>
</reference>
<feature type="chain" id="PRO_5026713136" evidence="5">
    <location>
        <begin position="17"/>
        <end position="443"/>
    </location>
</feature>
<dbReference type="PANTHER" id="PTHR12236:SF79">
    <property type="entry name" value="CUTICULAR PROTEIN 50CB-RELATED"/>
    <property type="match status" value="1"/>
</dbReference>
<dbReference type="GO" id="GO:0031012">
    <property type="term" value="C:extracellular matrix"/>
    <property type="evidence" value="ECO:0007669"/>
    <property type="project" value="TreeGrafter"/>
</dbReference>
<evidence type="ECO:0000313" key="7">
    <source>
        <dbReference type="RefSeq" id="XP_028039248.1"/>
    </source>
</evidence>
<organism evidence="6 7">
    <name type="scientific">Bombyx mandarina</name>
    <name type="common">Wild silk moth</name>
    <name type="synonym">Wild silkworm</name>
    <dbReference type="NCBI Taxonomy" id="7092"/>
    <lineage>
        <taxon>Eukaryota</taxon>
        <taxon>Metazoa</taxon>
        <taxon>Ecdysozoa</taxon>
        <taxon>Arthropoda</taxon>
        <taxon>Hexapoda</taxon>
        <taxon>Insecta</taxon>
        <taxon>Pterygota</taxon>
        <taxon>Neoptera</taxon>
        <taxon>Endopterygota</taxon>
        <taxon>Lepidoptera</taxon>
        <taxon>Glossata</taxon>
        <taxon>Ditrysia</taxon>
        <taxon>Bombycoidea</taxon>
        <taxon>Bombycidae</taxon>
        <taxon>Bombycinae</taxon>
        <taxon>Bombyx</taxon>
    </lineage>
</organism>
<feature type="region of interest" description="Disordered" evidence="4">
    <location>
        <begin position="410"/>
        <end position="443"/>
    </location>
</feature>
<dbReference type="Proteomes" id="UP000504629">
    <property type="component" value="Unplaced"/>
</dbReference>
<dbReference type="InterPro" id="IPR031311">
    <property type="entry name" value="CHIT_BIND_RR_consensus"/>
</dbReference>
<gene>
    <name evidence="7" type="primary">LOC114249763</name>
</gene>
<feature type="signal peptide" evidence="5">
    <location>
        <begin position="1"/>
        <end position="16"/>
    </location>
</feature>
<evidence type="ECO:0000256" key="3">
    <source>
        <dbReference type="PROSITE-ProRule" id="PRU00497"/>
    </source>
</evidence>
<evidence type="ECO:0000256" key="4">
    <source>
        <dbReference type="SAM" id="MobiDB-lite"/>
    </source>
</evidence>
<sequence length="443" mass="47961">MKVIIPLLCLLSAVLAEPPVDSYSLSRSSHHDHDHGDDEFQRSLSQEYGVPQTGSFRNTPSTEYGPPSAKSSLNYLPSSGRASQEYGLPSRSLSQEYGAPKSRSNLKLSQDYGLPNARANSKPSQVYGAPNPRGSPSLEYGPPQDFSGANVDSYAVEHAPSSQYGTPEVRTPSENYGVPQRNHDHRSQKQARNQALSRKYGVPSGRSNDVSQSYGAPKNSFKSFAARNSPSQSYGAPKSGQLDAPSTSYGVPSASQGFKSLSSTYGTPSQRGLSETYGTPSARGLSQEYGAPTDSDLKTKAIASTYASGRASPSHVYGVPSARDSMPSDQYGVPEQYSALNDQSYEYARAALEELNQEPANYDFAYKVNDYVSGSDFGHAESRQENRAEGTYFVVLPDGTKQVVEYEADERGFKPRISVEPVETDLGYDDNASDLTKSENGPY</sequence>
<name>A0A6J2KC65_BOMMA</name>
<feature type="region of interest" description="Disordered" evidence="4">
    <location>
        <begin position="22"/>
        <end position="41"/>
    </location>
</feature>
<feature type="compositionally biased region" description="Polar residues" evidence="4">
    <location>
        <begin position="433"/>
        <end position="443"/>
    </location>
</feature>
<proteinExistence type="predicted"/>
<feature type="compositionally biased region" description="Basic and acidic residues" evidence="4">
    <location>
        <begin position="29"/>
        <end position="41"/>
    </location>
</feature>
<dbReference type="GO" id="GO:0005615">
    <property type="term" value="C:extracellular space"/>
    <property type="evidence" value="ECO:0007669"/>
    <property type="project" value="TreeGrafter"/>
</dbReference>
<dbReference type="GeneID" id="114249763"/>
<feature type="compositionally biased region" description="Acidic residues" evidence="4">
    <location>
        <begin position="422"/>
        <end position="432"/>
    </location>
</feature>
<protein>
    <submittedName>
        <fullName evidence="7">Pro-resilin-like</fullName>
    </submittedName>
</protein>
<keyword evidence="2 5" id="KW-0732">Signal</keyword>
<dbReference type="PROSITE" id="PS00233">
    <property type="entry name" value="CHIT_BIND_RR_1"/>
    <property type="match status" value="1"/>
</dbReference>
<evidence type="ECO:0000313" key="6">
    <source>
        <dbReference type="Proteomes" id="UP000504629"/>
    </source>
</evidence>
<evidence type="ECO:0000256" key="1">
    <source>
        <dbReference type="ARBA" id="ARBA00022460"/>
    </source>
</evidence>
<dbReference type="GO" id="GO:0042302">
    <property type="term" value="F:structural constituent of cuticle"/>
    <property type="evidence" value="ECO:0007669"/>
    <property type="project" value="UniProtKB-UniRule"/>
</dbReference>
<dbReference type="AlphaFoldDB" id="A0A6J2KC65"/>
<dbReference type="Pfam" id="PF00379">
    <property type="entry name" value="Chitin_bind_4"/>
    <property type="match status" value="1"/>
</dbReference>
<feature type="region of interest" description="Disordered" evidence="4">
    <location>
        <begin position="50"/>
        <end position="294"/>
    </location>
</feature>
<dbReference type="RefSeq" id="XP_028039248.1">
    <property type="nucleotide sequence ID" value="XM_028183447.1"/>
</dbReference>
<evidence type="ECO:0000256" key="5">
    <source>
        <dbReference type="SAM" id="SignalP"/>
    </source>
</evidence>
<evidence type="ECO:0000256" key="2">
    <source>
        <dbReference type="ARBA" id="ARBA00022729"/>
    </source>
</evidence>
<feature type="compositionally biased region" description="Polar residues" evidence="4">
    <location>
        <begin position="69"/>
        <end position="82"/>
    </location>
</feature>
<keyword evidence="6" id="KW-1185">Reference proteome</keyword>
<dbReference type="InterPro" id="IPR000618">
    <property type="entry name" value="Insect_cuticle"/>
</dbReference>
<feature type="compositionally biased region" description="Polar residues" evidence="4">
    <location>
        <begin position="244"/>
        <end position="279"/>
    </location>
</feature>
<feature type="compositionally biased region" description="Polar residues" evidence="4">
    <location>
        <begin position="205"/>
        <end position="234"/>
    </location>
</feature>
<dbReference type="PROSITE" id="PS51155">
    <property type="entry name" value="CHIT_BIND_RR_2"/>
    <property type="match status" value="1"/>
</dbReference>
<accession>A0A6J2KC65</accession>
<dbReference type="KEGG" id="bman:114249763"/>
<dbReference type="InterPro" id="IPR051217">
    <property type="entry name" value="Insect_Cuticle_Struc_Prot"/>
</dbReference>
<dbReference type="PANTHER" id="PTHR12236">
    <property type="entry name" value="STRUCTURAL CONTITUENT OF CUTICLE"/>
    <property type="match status" value="1"/>
</dbReference>
<feature type="compositionally biased region" description="Polar residues" evidence="4">
    <location>
        <begin position="50"/>
        <end position="62"/>
    </location>
</feature>
<dbReference type="OrthoDB" id="6428372at2759"/>
<keyword evidence="1 3" id="KW-0193">Cuticle</keyword>